<keyword evidence="1" id="KW-0175">Coiled coil</keyword>
<reference evidence="3 4" key="1">
    <citation type="submission" date="2018-09" db="EMBL/GenBank/DDBJ databases">
        <title>Genomic investigation of the strawberry pathogen Phytophthora fragariae indicates pathogenicity is determined by transcriptional variation in three key races.</title>
        <authorList>
            <person name="Adams T.M."/>
            <person name="Armitage A.D."/>
            <person name="Sobczyk M.K."/>
            <person name="Bates H.J."/>
            <person name="Dunwell J.M."/>
            <person name="Nellist C.F."/>
            <person name="Harrison R.J."/>
        </authorList>
    </citation>
    <scope>NUCLEOTIDE SEQUENCE [LARGE SCALE GENOMIC DNA]</scope>
    <source>
        <strain evidence="3 4">SCRP249</strain>
    </source>
</reference>
<evidence type="ECO:0000313" key="3">
    <source>
        <dbReference type="EMBL" id="KAE8971195.1"/>
    </source>
</evidence>
<name>A0A6A3HR79_9STRA</name>
<feature type="region of interest" description="Disordered" evidence="2">
    <location>
        <begin position="180"/>
        <end position="199"/>
    </location>
</feature>
<feature type="compositionally biased region" description="Basic residues" evidence="2">
    <location>
        <begin position="613"/>
        <end position="634"/>
    </location>
</feature>
<feature type="region of interest" description="Disordered" evidence="2">
    <location>
        <begin position="419"/>
        <end position="516"/>
    </location>
</feature>
<evidence type="ECO:0000256" key="2">
    <source>
        <dbReference type="SAM" id="MobiDB-lite"/>
    </source>
</evidence>
<feature type="region of interest" description="Disordered" evidence="2">
    <location>
        <begin position="130"/>
        <end position="149"/>
    </location>
</feature>
<feature type="compositionally biased region" description="Polar residues" evidence="2">
    <location>
        <begin position="854"/>
        <end position="871"/>
    </location>
</feature>
<feature type="compositionally biased region" description="Acidic residues" evidence="2">
    <location>
        <begin position="140"/>
        <end position="149"/>
    </location>
</feature>
<dbReference type="Proteomes" id="UP000429607">
    <property type="component" value="Unassembled WGS sequence"/>
</dbReference>
<proteinExistence type="predicted"/>
<feature type="compositionally biased region" description="Basic and acidic residues" evidence="2">
    <location>
        <begin position="27"/>
        <end position="41"/>
    </location>
</feature>
<dbReference type="EMBL" id="QXFV01004179">
    <property type="protein sequence ID" value="KAE8971195.1"/>
    <property type="molecule type" value="Genomic_DNA"/>
</dbReference>
<feature type="region of interest" description="Disordered" evidence="2">
    <location>
        <begin position="806"/>
        <end position="834"/>
    </location>
</feature>
<feature type="compositionally biased region" description="Low complexity" evidence="2">
    <location>
        <begin position="445"/>
        <end position="465"/>
    </location>
</feature>
<protein>
    <submittedName>
        <fullName evidence="3">Uncharacterized protein</fullName>
    </submittedName>
</protein>
<evidence type="ECO:0000256" key="1">
    <source>
        <dbReference type="SAM" id="Coils"/>
    </source>
</evidence>
<feature type="compositionally biased region" description="Basic and acidic residues" evidence="2">
    <location>
        <begin position="912"/>
        <end position="930"/>
    </location>
</feature>
<feature type="compositionally biased region" description="Low complexity" evidence="2">
    <location>
        <begin position="820"/>
        <end position="834"/>
    </location>
</feature>
<feature type="compositionally biased region" description="Polar residues" evidence="2">
    <location>
        <begin position="466"/>
        <end position="504"/>
    </location>
</feature>
<dbReference type="AlphaFoldDB" id="A0A6A3HR79"/>
<feature type="compositionally biased region" description="Polar residues" evidence="2">
    <location>
        <begin position="419"/>
        <end position="430"/>
    </location>
</feature>
<comment type="caution">
    <text evidence="3">The sequence shown here is derived from an EMBL/GenBank/DDBJ whole genome shotgun (WGS) entry which is preliminary data.</text>
</comment>
<feature type="coiled-coil region" evidence="1">
    <location>
        <begin position="668"/>
        <end position="695"/>
    </location>
</feature>
<accession>A0A6A3HR79</accession>
<feature type="coiled-coil region" evidence="1">
    <location>
        <begin position="721"/>
        <end position="791"/>
    </location>
</feature>
<sequence length="1056" mass="117086">MQEGEREEAGRGSPSRASRRVQGLPPEETKSLDEVKREARKANAAKRKAAEEKKKLAAAEEQSSPGPDVQDAHQVLLDDGRDEDPPDDVVSVIVGEDEFKTPALGMPEEEVKVLEDPTWRLEGSPNEVSLVVDGVSDSPQPDEEVEVLPEGDVVLLDKASLVKAEKPLVTVQEDKELPGVDPAAPVLEAPGPRPVETPRRDLGVSVAEVQARDYVAEQVRRWERAPSGRISPPSVEYAWPAVTLDTAGWQTAILATSGYLREWSLSAASEDAWVVELRPERRMPAMAQDLTAATIPPGLSSPRESVAALQTLLCEAGFEFTNLVPEWFKTRASKIHRSKVYKVVADLLQLLGVEMLEWQQVTAKASGRFVLPEGVKSERPPRVDYHAEDAEGDLFMNDYESDLLGREFVMRFRTLGIRTTRSPRGSSQSEPDAKRPQAHPPQPPSLSSLPLYASSGTGPSTVPPSEVNSVTQMSVSRKTESNSVPSQSDVSGQSRVSQRSFVTGSLSSRDESSGSSMWSYEGGHMPYVGYHPMVMTAHGAGGFMPSGPEMGMYVQQTIIPPVQESKPDVGDVDMMDSERDVKTVKTSQRRTRRKDRRPDTSSDDESSDDSHYSRRRERGRRRSSKRTSGRHRSTPRYSERSNRSGYSVKSTGSTVAAMEFMQKMAESMTKMKDSMTSVEEKVAQVQKQSARVEKENVPPLIPSNVANFVPMSPEVVEGLRAEAALNERQRMEAALGDFQAQLESEKNRQVLEVAEEKARLESEERRQALELEATRKELLALREARERDREAALNVQKYYASQLREKRAAATQSNPRDEVPVTPQVPAQAAQTTADGHFAAQLQTNLRNLQQAKVNNDVASRSRSATQVKTEQSSEKRGPPGRTPPGGSDPPKKDAGKSGSSRRGSARRISKRGNDPHDSDPDSDSDKKDEESSDDSDSSFFEESIPNAMTSKTSQAGTTVFTYKPYVNASALEDFNEKASLSTRIRWLEKFQSMAVQGGWSDKMRIYEMKLKLPSSARDWRYNLDEDVRHSWKRSLKAFNEKYCKAKRPNLRGTTV</sequence>
<feature type="region of interest" description="Disordered" evidence="2">
    <location>
        <begin position="561"/>
        <end position="650"/>
    </location>
</feature>
<gene>
    <name evidence="3" type="ORF">PR001_g26967</name>
</gene>
<evidence type="ECO:0000313" key="4">
    <source>
        <dbReference type="Proteomes" id="UP000429607"/>
    </source>
</evidence>
<organism evidence="3 4">
    <name type="scientific">Phytophthora rubi</name>
    <dbReference type="NCBI Taxonomy" id="129364"/>
    <lineage>
        <taxon>Eukaryota</taxon>
        <taxon>Sar</taxon>
        <taxon>Stramenopiles</taxon>
        <taxon>Oomycota</taxon>
        <taxon>Peronosporomycetes</taxon>
        <taxon>Peronosporales</taxon>
        <taxon>Peronosporaceae</taxon>
        <taxon>Phytophthora</taxon>
    </lineage>
</organism>
<feature type="region of interest" description="Disordered" evidence="2">
    <location>
        <begin position="854"/>
        <end position="952"/>
    </location>
</feature>
<feature type="compositionally biased region" description="Basic and acidic residues" evidence="2">
    <location>
        <begin position="48"/>
        <end position="58"/>
    </location>
</feature>
<feature type="region of interest" description="Disordered" evidence="2">
    <location>
        <begin position="1"/>
        <end position="89"/>
    </location>
</feature>